<accession>A0ABD0WMD8</accession>
<reference evidence="1 2" key="1">
    <citation type="submission" date="2024-06" db="EMBL/GenBank/DDBJ databases">
        <authorList>
            <person name="Pan Q."/>
            <person name="Wen M."/>
            <person name="Jouanno E."/>
            <person name="Zahm M."/>
            <person name="Klopp C."/>
            <person name="Cabau C."/>
            <person name="Louis A."/>
            <person name="Berthelot C."/>
            <person name="Parey E."/>
            <person name="Roest Crollius H."/>
            <person name="Montfort J."/>
            <person name="Robinson-Rechavi M."/>
            <person name="Bouchez O."/>
            <person name="Lampietro C."/>
            <person name="Lopez Roques C."/>
            <person name="Donnadieu C."/>
            <person name="Postlethwait J."/>
            <person name="Bobe J."/>
            <person name="Verreycken H."/>
            <person name="Guiguen Y."/>
        </authorList>
    </citation>
    <scope>NUCLEOTIDE SEQUENCE [LARGE SCALE GENOMIC DNA]</scope>
    <source>
        <strain evidence="1">Up_M1</strain>
        <tissue evidence="1">Testis</tissue>
    </source>
</reference>
<name>A0ABD0WMD8_UMBPY</name>
<dbReference type="EMBL" id="JAGEUA010000006">
    <property type="protein sequence ID" value="KAL0972840.1"/>
    <property type="molecule type" value="Genomic_DNA"/>
</dbReference>
<evidence type="ECO:0000313" key="1">
    <source>
        <dbReference type="EMBL" id="KAL0972840.1"/>
    </source>
</evidence>
<organism evidence="1 2">
    <name type="scientific">Umbra pygmaea</name>
    <name type="common">Eastern mudminnow</name>
    <dbReference type="NCBI Taxonomy" id="75934"/>
    <lineage>
        <taxon>Eukaryota</taxon>
        <taxon>Metazoa</taxon>
        <taxon>Chordata</taxon>
        <taxon>Craniata</taxon>
        <taxon>Vertebrata</taxon>
        <taxon>Euteleostomi</taxon>
        <taxon>Actinopterygii</taxon>
        <taxon>Neopterygii</taxon>
        <taxon>Teleostei</taxon>
        <taxon>Protacanthopterygii</taxon>
        <taxon>Esociformes</taxon>
        <taxon>Umbridae</taxon>
        <taxon>Umbra</taxon>
    </lineage>
</organism>
<proteinExistence type="predicted"/>
<comment type="caution">
    <text evidence="1">The sequence shown here is derived from an EMBL/GenBank/DDBJ whole genome shotgun (WGS) entry which is preliminary data.</text>
</comment>
<dbReference type="AlphaFoldDB" id="A0ABD0WMD8"/>
<sequence length="101" mass="10993">MVCICRAAAARLVMPQRPSRPRAILHTGLATSRHEDASGDLVSVSFPVCSSLLPFSARRNGLSHKKQGLSPSFVTWNMMQRPTAPMGSWMGLLPYVSAPDQ</sequence>
<gene>
    <name evidence="1" type="ORF">UPYG_G00195390</name>
</gene>
<dbReference type="Proteomes" id="UP001557470">
    <property type="component" value="Unassembled WGS sequence"/>
</dbReference>
<evidence type="ECO:0000313" key="2">
    <source>
        <dbReference type="Proteomes" id="UP001557470"/>
    </source>
</evidence>
<keyword evidence="2" id="KW-1185">Reference proteome</keyword>
<protein>
    <submittedName>
        <fullName evidence="1">Uncharacterized protein</fullName>
    </submittedName>
</protein>